<dbReference type="PROSITE" id="PS51257">
    <property type="entry name" value="PROKAR_LIPOPROTEIN"/>
    <property type="match status" value="1"/>
</dbReference>
<organism evidence="2 3">
    <name type="scientific">Qipengyuania psychrotolerans</name>
    <dbReference type="NCBI Taxonomy" id="2867238"/>
    <lineage>
        <taxon>Bacteria</taxon>
        <taxon>Pseudomonadati</taxon>
        <taxon>Pseudomonadota</taxon>
        <taxon>Alphaproteobacteria</taxon>
        <taxon>Sphingomonadales</taxon>
        <taxon>Erythrobacteraceae</taxon>
        <taxon>Qipengyuania</taxon>
    </lineage>
</organism>
<feature type="signal peptide" evidence="1">
    <location>
        <begin position="1"/>
        <end position="15"/>
    </location>
</feature>
<keyword evidence="3" id="KW-1185">Reference proteome</keyword>
<dbReference type="RefSeq" id="WP_221422856.1">
    <property type="nucleotide sequence ID" value="NZ_CP081297.1"/>
</dbReference>
<name>A0ABX8ZJD8_9SPHN</name>
<dbReference type="Proteomes" id="UP000824280">
    <property type="component" value="Chromosome"/>
</dbReference>
<dbReference type="Pfam" id="PF13899">
    <property type="entry name" value="Thioredoxin_7"/>
    <property type="match status" value="1"/>
</dbReference>
<proteinExistence type="predicted"/>
<dbReference type="Gene3D" id="3.40.30.10">
    <property type="entry name" value="Glutaredoxin"/>
    <property type="match status" value="1"/>
</dbReference>
<reference evidence="2 3" key="1">
    <citation type="submission" date="2021-08" db="EMBL/GenBank/DDBJ databases">
        <title>Comparative Genomics Analysis of the Genus Qipengyuania Reveals Extensive Genetic Diversity and Metabolic Versatility, Including the Description of Fifteen Novel Species.</title>
        <authorList>
            <person name="Liu Y."/>
        </authorList>
    </citation>
    <scope>NUCLEOTIDE SEQUENCE [LARGE SCALE GENOMIC DNA]</scope>
    <source>
        <strain evidence="2 3">1XM2-8</strain>
    </source>
</reference>
<accession>A0ABX8ZJD8</accession>
<dbReference type="InterPro" id="IPR036249">
    <property type="entry name" value="Thioredoxin-like_sf"/>
</dbReference>
<evidence type="ECO:0000313" key="2">
    <source>
        <dbReference type="EMBL" id="QZD87318.1"/>
    </source>
</evidence>
<feature type="chain" id="PRO_5045934521" evidence="1">
    <location>
        <begin position="16"/>
        <end position="166"/>
    </location>
</feature>
<sequence>MIRIAIATFAPLALAACATVPEAAEHAYPEARSFAVSPDPMAQVDAALARAGQRETRVLLVMGANWCHDSRALAGWLETQRFAELVEANYELVFVNVGMPQTGDGHNLDIAQRFGLATLPGTPNLLVIDAGGNLLNADSATSWRNAASRSEDVIYAELSALSGKAG</sequence>
<protein>
    <submittedName>
        <fullName evidence="2">Thioredoxin family protein</fullName>
    </submittedName>
</protein>
<dbReference type="EMBL" id="CP081297">
    <property type="protein sequence ID" value="QZD87318.1"/>
    <property type="molecule type" value="Genomic_DNA"/>
</dbReference>
<keyword evidence="1" id="KW-0732">Signal</keyword>
<gene>
    <name evidence="2" type="ORF">K3166_00980</name>
</gene>
<evidence type="ECO:0000313" key="3">
    <source>
        <dbReference type="Proteomes" id="UP000824280"/>
    </source>
</evidence>
<dbReference type="SUPFAM" id="SSF52833">
    <property type="entry name" value="Thioredoxin-like"/>
    <property type="match status" value="1"/>
</dbReference>
<evidence type="ECO:0000256" key="1">
    <source>
        <dbReference type="SAM" id="SignalP"/>
    </source>
</evidence>